<dbReference type="InterPro" id="IPR008775">
    <property type="entry name" value="Phytyl_CoA_dOase-like"/>
</dbReference>
<keyword evidence="1" id="KW-0223">Dioxygenase</keyword>
<reference evidence="1" key="1">
    <citation type="submission" date="2019-09" db="EMBL/GenBank/DDBJ databases">
        <title>Characterisation of the sponge microbiome using genome-centric metagenomics.</title>
        <authorList>
            <person name="Engelberts J.P."/>
            <person name="Robbins S.J."/>
            <person name="De Goeij J.M."/>
            <person name="Aranda M."/>
            <person name="Bell S.C."/>
            <person name="Webster N.S."/>
        </authorList>
    </citation>
    <scope>NUCLEOTIDE SEQUENCE</scope>
    <source>
        <strain evidence="1">SB0664_bin_27</strain>
    </source>
</reference>
<name>A0A6B0YTH7_9CHLR</name>
<dbReference type="AlphaFoldDB" id="A0A6B0YTH7"/>
<dbReference type="Gene3D" id="2.60.120.620">
    <property type="entry name" value="q2cbj1_9rhob like domain"/>
    <property type="match status" value="1"/>
</dbReference>
<dbReference type="SUPFAM" id="SSF51197">
    <property type="entry name" value="Clavaminate synthase-like"/>
    <property type="match status" value="1"/>
</dbReference>
<comment type="caution">
    <text evidence="1">The sequence shown here is derived from an EMBL/GenBank/DDBJ whole genome shotgun (WGS) entry which is preliminary data.</text>
</comment>
<dbReference type="PANTHER" id="PTHR37563:SF2">
    <property type="entry name" value="PHYTANOYL-COA DIOXYGENASE FAMILY PROTEIN (AFU_ORTHOLOGUE AFUA_2G03330)"/>
    <property type="match status" value="1"/>
</dbReference>
<gene>
    <name evidence="1" type="ORF">F4Y42_09300</name>
</gene>
<dbReference type="InterPro" id="IPR051961">
    <property type="entry name" value="Fungal_Metabolite_Diox"/>
</dbReference>
<protein>
    <submittedName>
        <fullName evidence="1">Phytanoyl-CoA dioxygenase family protein</fullName>
    </submittedName>
</protein>
<proteinExistence type="predicted"/>
<evidence type="ECO:0000313" key="1">
    <source>
        <dbReference type="EMBL" id="MXY93631.1"/>
    </source>
</evidence>
<dbReference type="PANTHER" id="PTHR37563">
    <property type="entry name" value="PHYTANOYL-COA DIOXYGENASE FAMILY PROTEIN (AFU_ORTHOLOGUE AFUA_2G03330)"/>
    <property type="match status" value="1"/>
</dbReference>
<dbReference type="Pfam" id="PF05721">
    <property type="entry name" value="PhyH"/>
    <property type="match status" value="1"/>
</dbReference>
<accession>A0A6B0YTH7</accession>
<organism evidence="1">
    <name type="scientific">Caldilineaceae bacterium SB0664_bin_27</name>
    <dbReference type="NCBI Taxonomy" id="2605260"/>
    <lineage>
        <taxon>Bacteria</taxon>
        <taxon>Bacillati</taxon>
        <taxon>Chloroflexota</taxon>
        <taxon>Caldilineae</taxon>
        <taxon>Caldilineales</taxon>
        <taxon>Caldilineaceae</taxon>
    </lineage>
</organism>
<dbReference type="GO" id="GO:0016706">
    <property type="term" value="F:2-oxoglutarate-dependent dioxygenase activity"/>
    <property type="evidence" value="ECO:0007669"/>
    <property type="project" value="UniProtKB-ARBA"/>
</dbReference>
<dbReference type="EMBL" id="VXRG01000078">
    <property type="protein sequence ID" value="MXY93631.1"/>
    <property type="molecule type" value="Genomic_DNA"/>
</dbReference>
<keyword evidence="1" id="KW-0560">Oxidoreductase</keyword>
<sequence length="250" mass="28140">MPAIDTQYCIDQVLQDGYCILRDHFPKEAVEACRAAWHPIADAHLAEHADSPNRGPNRHYIPLPFRPPLYNPSFFNDDTILAIASGILGEQVLVDGFATDTPFKGSVHQEIHADLPELFPEQPDLILPPHILVVNWPFVDVTPENGPFQIAAGTHLLPKTEALSRIETGEFELKSLLMNVGDAMVRDPRCLHRGSPNLTDTPRVQAGFTLLRPWYLRRRHASPVIARSLLESLSDREKQLLQRLSVDETR</sequence>